<comment type="caution">
    <text evidence="2">The sequence shown here is derived from an EMBL/GenBank/DDBJ whole genome shotgun (WGS) entry which is preliminary data.</text>
</comment>
<keyword evidence="3" id="KW-1185">Reference proteome</keyword>
<accession>A0A3M7RKW9</accession>
<feature type="transmembrane region" description="Helical" evidence="1">
    <location>
        <begin position="12"/>
        <end position="32"/>
    </location>
</feature>
<dbReference type="EMBL" id="REGN01003187">
    <property type="protein sequence ID" value="RNA23975.1"/>
    <property type="molecule type" value="Genomic_DNA"/>
</dbReference>
<keyword evidence="1" id="KW-0472">Membrane</keyword>
<keyword evidence="1" id="KW-0812">Transmembrane</keyword>
<keyword evidence="1" id="KW-1133">Transmembrane helix</keyword>
<evidence type="ECO:0000313" key="3">
    <source>
        <dbReference type="Proteomes" id="UP000276133"/>
    </source>
</evidence>
<name>A0A3M7RKW9_BRAPC</name>
<evidence type="ECO:0000256" key="1">
    <source>
        <dbReference type="SAM" id="Phobius"/>
    </source>
</evidence>
<sequence>MNLSNIIIRQKTLNFYIIYYILFFYFFFYIAFKAFIGINFFIFADLCHEFNLKVRLSLFKNPKKSPSPGMGKLKRDILKKKVIETSLFTVESRHVNPLGKRHLSDKFEFKQR</sequence>
<gene>
    <name evidence="2" type="ORF">BpHYR1_015730</name>
</gene>
<evidence type="ECO:0000313" key="2">
    <source>
        <dbReference type="EMBL" id="RNA23975.1"/>
    </source>
</evidence>
<reference evidence="2 3" key="1">
    <citation type="journal article" date="2018" name="Sci. Rep.">
        <title>Genomic signatures of local adaptation to the degree of environmental predictability in rotifers.</title>
        <authorList>
            <person name="Franch-Gras L."/>
            <person name="Hahn C."/>
            <person name="Garcia-Roger E.M."/>
            <person name="Carmona M.J."/>
            <person name="Serra M."/>
            <person name="Gomez A."/>
        </authorList>
    </citation>
    <scope>NUCLEOTIDE SEQUENCE [LARGE SCALE GENOMIC DNA]</scope>
    <source>
        <strain evidence="2">HYR1</strain>
    </source>
</reference>
<dbReference type="Proteomes" id="UP000276133">
    <property type="component" value="Unassembled WGS sequence"/>
</dbReference>
<protein>
    <submittedName>
        <fullName evidence="2">Uncharacterized protein</fullName>
    </submittedName>
</protein>
<organism evidence="2 3">
    <name type="scientific">Brachionus plicatilis</name>
    <name type="common">Marine rotifer</name>
    <name type="synonym">Brachionus muelleri</name>
    <dbReference type="NCBI Taxonomy" id="10195"/>
    <lineage>
        <taxon>Eukaryota</taxon>
        <taxon>Metazoa</taxon>
        <taxon>Spiralia</taxon>
        <taxon>Gnathifera</taxon>
        <taxon>Rotifera</taxon>
        <taxon>Eurotatoria</taxon>
        <taxon>Monogononta</taxon>
        <taxon>Pseudotrocha</taxon>
        <taxon>Ploima</taxon>
        <taxon>Brachionidae</taxon>
        <taxon>Brachionus</taxon>
    </lineage>
</organism>
<proteinExistence type="predicted"/>
<dbReference type="AlphaFoldDB" id="A0A3M7RKW9"/>